<reference evidence="1 2" key="1">
    <citation type="journal article" date="2010" name="ChemBioChem">
        <title>Cloning and characterization of the biosynthetic gene cluster of 16-membered macrolide antibiotic FD-891: involvement of a dual functional cytochrome P450 monooxygenase catalyzing epoxidation and hydroxylation.</title>
        <authorList>
            <person name="Kudo F."/>
            <person name="Motegi A."/>
            <person name="Mizoue K."/>
            <person name="Eguchi T."/>
        </authorList>
    </citation>
    <scope>NUCLEOTIDE SEQUENCE [LARGE SCALE GENOMIC DNA]</scope>
    <source>
        <strain evidence="1 2">A-8890</strain>
    </source>
</reference>
<evidence type="ECO:0000313" key="2">
    <source>
        <dbReference type="Proteomes" id="UP001321542"/>
    </source>
</evidence>
<reference evidence="1 2" key="2">
    <citation type="journal article" date="2023" name="ChemBioChem">
        <title>Acyltransferase Domain Exchange between Two Independent Type I Polyketide Synthases in the Same Producer Strain of Macrolide Antibiotics.</title>
        <authorList>
            <person name="Kudo F."/>
            <person name="Kishikawa K."/>
            <person name="Tsuboi K."/>
            <person name="Kido T."/>
            <person name="Usui T."/>
            <person name="Hashimoto J."/>
            <person name="Shin-Ya K."/>
            <person name="Miyanaga A."/>
            <person name="Eguchi T."/>
        </authorList>
    </citation>
    <scope>NUCLEOTIDE SEQUENCE [LARGE SCALE GENOMIC DNA]</scope>
    <source>
        <strain evidence="1 2">A-8890</strain>
    </source>
</reference>
<proteinExistence type="predicted"/>
<evidence type="ECO:0000313" key="1">
    <source>
        <dbReference type="EMBL" id="BBC32520.1"/>
    </source>
</evidence>
<dbReference type="Proteomes" id="UP001321542">
    <property type="component" value="Chromosome"/>
</dbReference>
<name>A0ABM7F9A2_9ACTN</name>
<organism evidence="1 2">
    <name type="scientific">Streptomyces graminofaciens</name>
    <dbReference type="NCBI Taxonomy" id="68212"/>
    <lineage>
        <taxon>Bacteria</taxon>
        <taxon>Bacillati</taxon>
        <taxon>Actinomycetota</taxon>
        <taxon>Actinomycetes</taxon>
        <taxon>Kitasatosporales</taxon>
        <taxon>Streptomycetaceae</taxon>
        <taxon>Streptomyces</taxon>
    </lineage>
</organism>
<protein>
    <submittedName>
        <fullName evidence="1">Uncharacterized protein</fullName>
    </submittedName>
</protein>
<keyword evidence="2" id="KW-1185">Reference proteome</keyword>
<gene>
    <name evidence="1" type="ORF">SGFS_038140</name>
</gene>
<dbReference type="EMBL" id="AP018448">
    <property type="protein sequence ID" value="BBC32520.1"/>
    <property type="molecule type" value="Genomic_DNA"/>
</dbReference>
<accession>A0ABM7F9A2</accession>
<sequence length="59" mass="5875">MSAMAMSTGRATSMRLSGATTVTRLNPVAAVVLTFTDPLFADAYAAGVTLPVGAVSGAQ</sequence>